<feature type="transmembrane region" description="Helical" evidence="8">
    <location>
        <begin position="205"/>
        <end position="225"/>
    </location>
</feature>
<dbReference type="PANTHER" id="PTHR10010:SF46">
    <property type="entry name" value="SODIUM-DEPENDENT PHOSPHATE TRANSPORT PROTEIN 2B"/>
    <property type="match status" value="1"/>
</dbReference>
<evidence type="ECO:0000313" key="10">
    <source>
        <dbReference type="RefSeq" id="XP_013389066.1"/>
    </source>
</evidence>
<proteinExistence type="inferred from homology"/>
<feature type="region of interest" description="Disordered" evidence="7">
    <location>
        <begin position="1"/>
        <end position="57"/>
    </location>
</feature>
<dbReference type="AlphaFoldDB" id="A0A1S3HU49"/>
<feature type="transmembrane region" description="Helical" evidence="8">
    <location>
        <begin position="415"/>
        <end position="437"/>
    </location>
</feature>
<dbReference type="GO" id="GO:0016324">
    <property type="term" value="C:apical plasma membrane"/>
    <property type="evidence" value="ECO:0007669"/>
    <property type="project" value="UniProtKB-SubCell"/>
</dbReference>
<dbReference type="InterPro" id="IPR003841">
    <property type="entry name" value="Na/Pi_transpt"/>
</dbReference>
<reference evidence="10" key="1">
    <citation type="submission" date="2025-08" db="UniProtKB">
        <authorList>
            <consortium name="RefSeq"/>
        </authorList>
    </citation>
    <scope>IDENTIFICATION</scope>
    <source>
        <tissue evidence="10">Gonads</tissue>
    </source>
</reference>
<feature type="transmembrane region" description="Helical" evidence="8">
    <location>
        <begin position="531"/>
        <end position="551"/>
    </location>
</feature>
<dbReference type="PANTHER" id="PTHR10010">
    <property type="entry name" value="SOLUTE CARRIER FAMILY 34 SODIUM PHOSPHATE , MEMBER 2-RELATED"/>
    <property type="match status" value="1"/>
</dbReference>
<evidence type="ECO:0000256" key="8">
    <source>
        <dbReference type="SAM" id="Phobius"/>
    </source>
</evidence>
<feature type="transmembrane region" description="Helical" evidence="8">
    <location>
        <begin position="81"/>
        <end position="102"/>
    </location>
</feature>
<evidence type="ECO:0000256" key="2">
    <source>
        <dbReference type="ARBA" id="ARBA00005808"/>
    </source>
</evidence>
<organism evidence="9 10">
    <name type="scientific">Lingula anatina</name>
    <name type="common">Brachiopod</name>
    <name type="synonym">Lingula unguis</name>
    <dbReference type="NCBI Taxonomy" id="7574"/>
    <lineage>
        <taxon>Eukaryota</taxon>
        <taxon>Metazoa</taxon>
        <taxon>Spiralia</taxon>
        <taxon>Lophotrochozoa</taxon>
        <taxon>Brachiopoda</taxon>
        <taxon>Linguliformea</taxon>
        <taxon>Lingulata</taxon>
        <taxon>Lingulida</taxon>
        <taxon>Linguloidea</taxon>
        <taxon>Lingulidae</taxon>
        <taxon>Lingula</taxon>
    </lineage>
</organism>
<comment type="subcellular location">
    <subcellularLocation>
        <location evidence="1">Apical cell membrane</location>
        <topology evidence="1">Multi-pass membrane protein</topology>
    </subcellularLocation>
</comment>
<dbReference type="GO" id="GO:0044341">
    <property type="term" value="P:sodium-dependent phosphate transport"/>
    <property type="evidence" value="ECO:0007669"/>
    <property type="project" value="InterPro"/>
</dbReference>
<dbReference type="GeneID" id="106157844"/>
<evidence type="ECO:0000256" key="3">
    <source>
        <dbReference type="ARBA" id="ARBA00022475"/>
    </source>
</evidence>
<keyword evidence="9" id="KW-1185">Reference proteome</keyword>
<feature type="transmembrane region" description="Helical" evidence="8">
    <location>
        <begin position="491"/>
        <end position="510"/>
    </location>
</feature>
<dbReference type="RefSeq" id="XP_013389066.1">
    <property type="nucleotide sequence ID" value="XM_013533612.1"/>
</dbReference>
<accession>A0A1S3HU49</accession>
<feature type="region of interest" description="Disordered" evidence="7">
    <location>
        <begin position="623"/>
        <end position="645"/>
    </location>
</feature>
<keyword evidence="6 8" id="KW-0472">Membrane</keyword>
<evidence type="ECO:0000256" key="1">
    <source>
        <dbReference type="ARBA" id="ARBA00004424"/>
    </source>
</evidence>
<name>A0A1S3HU49_LINAN</name>
<evidence type="ECO:0000256" key="5">
    <source>
        <dbReference type="ARBA" id="ARBA00022989"/>
    </source>
</evidence>
<keyword evidence="4 8" id="KW-0812">Transmembrane</keyword>
<dbReference type="GO" id="GO:0005436">
    <property type="term" value="F:sodium:phosphate symporter activity"/>
    <property type="evidence" value="ECO:0007669"/>
    <property type="project" value="InterPro"/>
</dbReference>
<evidence type="ECO:0000256" key="6">
    <source>
        <dbReference type="ARBA" id="ARBA00023136"/>
    </source>
</evidence>
<evidence type="ECO:0000256" key="4">
    <source>
        <dbReference type="ARBA" id="ARBA00022692"/>
    </source>
</evidence>
<sequence length="645" mass="70175">MPTKKGFNVSVPVDENQTASPADYGSGQTGESQVDLTTAEGKEHQDEEPFDPWALPELKDSGPPWSELSGAQKIQRVLISLLKAIGLVALLLLFICSLDLLGSSFQLIGGRAAGTVFSEDSILGNDVAGLMIGVLGTVLVQSSSTSTSIIVTMVASNIISVPTAIPMIMGANIGTSVTNTIVAMGQSADRNEFRRAFAGATVHDMFNWLCVLVLLPVEAVSGYMYRLTDLLINSMPLVTTGAKIDFFKLVTSPFTGLLIKLDKNVIIAIAAGDTEKASEPLQLEWCKTKTVLYNETTHMNFTIPLAQSDNATWLNYVKGLIGNNTFYNESSPAGVSYKWNQTTLEEKSVGVSRCTYLFSYFNLDETVAGIVLLIIAILILCVCLALIVKLLHSVLKGSIARIIKKVLNADFPGKLAFLTGYVALLVGAGMTIAVQSSSIFTSAMTPLVGIGVISIERMYPLTLGANIGTTCTGLIAALASSGSKFESGLQIAFVHLFFNISGILIFYPIPFMRVPIKMAKTLGNTTAKYRWFALFYLITMYFILPLAVFGLSLAGLWVMVGVGGTFLLLFLLIILINVCQRKCSRCLPRKLRTWDWLPLWLHSLQPYDRAISKLLCCKRCKSKEPKPTEKQNGHANKAFEEEHKV</sequence>
<dbReference type="OMA" id="FSASWAW"/>
<keyword evidence="3" id="KW-1003">Cell membrane</keyword>
<feature type="transmembrane region" description="Helical" evidence="8">
    <location>
        <begin position="557"/>
        <end position="579"/>
    </location>
</feature>
<dbReference type="Pfam" id="PF02690">
    <property type="entry name" value="Na_Pi_cotrans"/>
    <property type="match status" value="2"/>
</dbReference>
<evidence type="ECO:0000256" key="7">
    <source>
        <dbReference type="SAM" id="MobiDB-lite"/>
    </source>
</evidence>
<dbReference type="OrthoDB" id="76259at2759"/>
<feature type="transmembrane region" description="Helical" evidence="8">
    <location>
        <begin position="458"/>
        <end position="479"/>
    </location>
</feature>
<keyword evidence="5 8" id="KW-1133">Transmembrane helix</keyword>
<dbReference type="InParanoid" id="A0A1S3HU49"/>
<dbReference type="NCBIfam" id="TIGR01013">
    <property type="entry name" value="2a58"/>
    <property type="match status" value="1"/>
</dbReference>
<protein>
    <submittedName>
        <fullName evidence="10">Sodium-dependent phosphate transport protein 2B</fullName>
    </submittedName>
</protein>
<dbReference type="STRING" id="7574.A0A1S3HU49"/>
<dbReference type="Proteomes" id="UP000085678">
    <property type="component" value="Unplaced"/>
</dbReference>
<evidence type="ECO:0000313" key="9">
    <source>
        <dbReference type="Proteomes" id="UP000085678"/>
    </source>
</evidence>
<comment type="similarity">
    <text evidence="2">Belongs to the SLC34A transporter family.</text>
</comment>
<dbReference type="KEGG" id="lak:106157844"/>
<gene>
    <name evidence="10" type="primary">LOC106157844</name>
</gene>
<feature type="transmembrane region" description="Helical" evidence="8">
    <location>
        <begin position="367"/>
        <end position="388"/>
    </location>
</feature>